<protein>
    <recommendedName>
        <fullName evidence="4">DUF2878 domain-containing protein</fullName>
    </recommendedName>
</protein>
<keyword evidence="1" id="KW-0812">Transmembrane</keyword>
<dbReference type="STRING" id="207949.RED65_12962"/>
<keyword evidence="3" id="KW-1185">Reference proteome</keyword>
<evidence type="ECO:0000256" key="1">
    <source>
        <dbReference type="SAM" id="Phobius"/>
    </source>
</evidence>
<sequence>MNKQHILLNAVLFQFAWFSAALVSWLLSSLFVIAGLIQLSVVYRSGVAKQALLVTGAILLGIAMDSSFHHLGIYTFLNNPAHVLGFPFWLLCMWFAFATSLCLSLAWLFAKPVIFIVAAAIMGPVSYLAGRELDLLMFVNSDIPWMIAAWGSWAALTQGFAHLIGQSSESDSIQDSV</sequence>
<evidence type="ECO:0008006" key="4">
    <source>
        <dbReference type="Google" id="ProtNLM"/>
    </source>
</evidence>
<feature type="transmembrane region" description="Helical" evidence="1">
    <location>
        <begin position="113"/>
        <end position="131"/>
    </location>
</feature>
<accession>Q1MZC8</accession>
<organism evidence="2 3">
    <name type="scientific">Bermanella marisrubri</name>
    <dbReference type="NCBI Taxonomy" id="207949"/>
    <lineage>
        <taxon>Bacteria</taxon>
        <taxon>Pseudomonadati</taxon>
        <taxon>Pseudomonadota</taxon>
        <taxon>Gammaproteobacteria</taxon>
        <taxon>Oceanospirillales</taxon>
        <taxon>Oceanospirillaceae</taxon>
        <taxon>Bermanella</taxon>
    </lineage>
</organism>
<keyword evidence="1" id="KW-1133">Transmembrane helix</keyword>
<evidence type="ECO:0000313" key="2">
    <source>
        <dbReference type="EMBL" id="EAT11338.1"/>
    </source>
</evidence>
<feature type="transmembrane region" description="Helical" evidence="1">
    <location>
        <begin position="15"/>
        <end position="39"/>
    </location>
</feature>
<feature type="transmembrane region" description="Helical" evidence="1">
    <location>
        <begin position="86"/>
        <end position="106"/>
    </location>
</feature>
<gene>
    <name evidence="2" type="ORF">RED65_12962</name>
</gene>
<dbReference type="HOGENOM" id="CLU_110723_2_0_6"/>
<feature type="transmembrane region" description="Helical" evidence="1">
    <location>
        <begin position="51"/>
        <end position="74"/>
    </location>
</feature>
<keyword evidence="1" id="KW-0472">Membrane</keyword>
<dbReference type="InterPro" id="IPR021306">
    <property type="entry name" value="DUF2878"/>
</dbReference>
<dbReference type="AlphaFoldDB" id="Q1MZC8"/>
<dbReference type="RefSeq" id="WP_007018595.1">
    <property type="nucleotide sequence ID" value="NZ_CH724117.1"/>
</dbReference>
<dbReference type="Proteomes" id="UP000004263">
    <property type="component" value="Unassembled WGS sequence"/>
</dbReference>
<evidence type="ECO:0000313" key="3">
    <source>
        <dbReference type="Proteomes" id="UP000004263"/>
    </source>
</evidence>
<dbReference type="EMBL" id="AAQH01000019">
    <property type="protein sequence ID" value="EAT11338.1"/>
    <property type="molecule type" value="Genomic_DNA"/>
</dbReference>
<name>Q1MZC8_9GAMM</name>
<feature type="transmembrane region" description="Helical" evidence="1">
    <location>
        <begin position="143"/>
        <end position="164"/>
    </location>
</feature>
<reference evidence="2 3" key="1">
    <citation type="submission" date="2006-03" db="EMBL/GenBank/DDBJ databases">
        <authorList>
            <person name="Pinhassi J."/>
            <person name="Pedros-Alio C."/>
            <person name="Ferriera S."/>
            <person name="Johnson J."/>
            <person name="Kravitz S."/>
            <person name="Halpern A."/>
            <person name="Remington K."/>
            <person name="Beeson K."/>
            <person name="Tran B."/>
            <person name="Rogers Y.-H."/>
            <person name="Friedman R."/>
            <person name="Venter J.C."/>
        </authorList>
    </citation>
    <scope>NUCLEOTIDE SEQUENCE [LARGE SCALE GENOMIC DNA]</scope>
    <source>
        <strain evidence="2 3">RED65</strain>
    </source>
</reference>
<comment type="caution">
    <text evidence="2">The sequence shown here is derived from an EMBL/GenBank/DDBJ whole genome shotgun (WGS) entry which is preliminary data.</text>
</comment>
<dbReference type="Pfam" id="PF11086">
    <property type="entry name" value="DUF2878"/>
    <property type="match status" value="1"/>
</dbReference>
<proteinExistence type="predicted"/>
<dbReference type="OrthoDB" id="21939at2"/>